<protein>
    <recommendedName>
        <fullName evidence="2">HTH cro/C1-type domain-containing protein</fullName>
    </recommendedName>
</protein>
<dbReference type="PROSITE" id="PS50943">
    <property type="entry name" value="HTH_CROC1"/>
    <property type="match status" value="1"/>
</dbReference>
<feature type="compositionally biased region" description="Polar residues" evidence="1">
    <location>
        <begin position="94"/>
        <end position="109"/>
    </location>
</feature>
<dbReference type="Pfam" id="PF01381">
    <property type="entry name" value="HTH_3"/>
    <property type="match status" value="1"/>
</dbReference>
<dbReference type="InterPro" id="IPR010982">
    <property type="entry name" value="Lambda_DNA-bd_dom_sf"/>
</dbReference>
<name>A0A5K7XIL4_9BACT</name>
<dbReference type="RefSeq" id="WP_152099803.1">
    <property type="nucleotide sequence ID" value="NZ_AP021861.1"/>
</dbReference>
<dbReference type="EMBL" id="AP021861">
    <property type="protein sequence ID" value="BBO34176.1"/>
    <property type="molecule type" value="Genomic_DNA"/>
</dbReference>
<evidence type="ECO:0000313" key="4">
    <source>
        <dbReference type="Proteomes" id="UP000326837"/>
    </source>
</evidence>
<feature type="compositionally biased region" description="Basic and acidic residues" evidence="1">
    <location>
        <begin position="1"/>
        <end position="15"/>
    </location>
</feature>
<gene>
    <name evidence="3" type="ORF">PLANPX_3788</name>
</gene>
<evidence type="ECO:0000313" key="3">
    <source>
        <dbReference type="EMBL" id="BBO34176.1"/>
    </source>
</evidence>
<accession>A0A5K7XIL4</accession>
<feature type="region of interest" description="Disordered" evidence="1">
    <location>
        <begin position="94"/>
        <end position="122"/>
    </location>
</feature>
<dbReference type="AlphaFoldDB" id="A0A5K7XIL4"/>
<dbReference type="CDD" id="cd00093">
    <property type="entry name" value="HTH_XRE"/>
    <property type="match status" value="1"/>
</dbReference>
<dbReference type="Gene3D" id="1.10.260.40">
    <property type="entry name" value="lambda repressor-like DNA-binding domains"/>
    <property type="match status" value="1"/>
</dbReference>
<sequence length="147" mass="16285">MAKKPEPKTNPEKPVEATSPQTLGDYLASIRAIRKLKLRDVEEATNKEVSNGYLSQLETNKITKPSPHVLHALAKAYVIPYETLMQKAGYLPASTSPAPQVLRSASTPQHGRVPTFANEPLTQEEEESLLEYLAFLRSRRGKSGKSQ</sequence>
<dbReference type="GO" id="GO:0003677">
    <property type="term" value="F:DNA binding"/>
    <property type="evidence" value="ECO:0007669"/>
    <property type="project" value="InterPro"/>
</dbReference>
<evidence type="ECO:0000259" key="2">
    <source>
        <dbReference type="PROSITE" id="PS50943"/>
    </source>
</evidence>
<reference evidence="4" key="1">
    <citation type="submission" date="2019-10" db="EMBL/GenBank/DDBJ databases">
        <title>Lacipirellula parvula gen. nov., sp. nov., representing a lineage of planctomycetes widespread in freshwater anoxic habitats, and description of the family Lacipirellulaceae.</title>
        <authorList>
            <person name="Dedysh S.N."/>
            <person name="Kulichevskaya I.S."/>
            <person name="Beletsky A.V."/>
            <person name="Rakitin A.L."/>
            <person name="Mardanov A.V."/>
            <person name="Ivanova A.A."/>
            <person name="Saltykova V.X."/>
            <person name="Rijpstra W.I.C."/>
            <person name="Sinninghe Damste J.S."/>
            <person name="Ravin N.V."/>
        </authorList>
    </citation>
    <scope>NUCLEOTIDE SEQUENCE [LARGE SCALE GENOMIC DNA]</scope>
    <source>
        <strain evidence="4">PX69</strain>
    </source>
</reference>
<dbReference type="InterPro" id="IPR001387">
    <property type="entry name" value="Cro/C1-type_HTH"/>
</dbReference>
<evidence type="ECO:0000256" key="1">
    <source>
        <dbReference type="SAM" id="MobiDB-lite"/>
    </source>
</evidence>
<dbReference type="SUPFAM" id="SSF47413">
    <property type="entry name" value="lambda repressor-like DNA-binding domains"/>
    <property type="match status" value="1"/>
</dbReference>
<feature type="domain" description="HTH cro/C1-type" evidence="2">
    <location>
        <begin position="27"/>
        <end position="84"/>
    </location>
</feature>
<feature type="region of interest" description="Disordered" evidence="1">
    <location>
        <begin position="1"/>
        <end position="22"/>
    </location>
</feature>
<proteinExistence type="predicted"/>
<organism evidence="3 4">
    <name type="scientific">Lacipirellula parvula</name>
    <dbReference type="NCBI Taxonomy" id="2650471"/>
    <lineage>
        <taxon>Bacteria</taxon>
        <taxon>Pseudomonadati</taxon>
        <taxon>Planctomycetota</taxon>
        <taxon>Planctomycetia</taxon>
        <taxon>Pirellulales</taxon>
        <taxon>Lacipirellulaceae</taxon>
        <taxon>Lacipirellula</taxon>
    </lineage>
</organism>
<dbReference type="Proteomes" id="UP000326837">
    <property type="component" value="Chromosome"/>
</dbReference>
<dbReference type="KEGG" id="lpav:PLANPX_3788"/>
<keyword evidence="4" id="KW-1185">Reference proteome</keyword>